<proteinExistence type="predicted"/>
<feature type="compositionally biased region" description="Gly residues" evidence="1">
    <location>
        <begin position="16"/>
        <end position="28"/>
    </location>
</feature>
<dbReference type="AlphaFoldDB" id="A0A376YDL5"/>
<evidence type="ECO:0000313" key="3">
    <source>
        <dbReference type="Proteomes" id="UP000254785"/>
    </source>
</evidence>
<reference evidence="2 3" key="1">
    <citation type="submission" date="2018-06" db="EMBL/GenBank/DDBJ databases">
        <authorList>
            <consortium name="Pathogen Informatics"/>
            <person name="Doyle S."/>
        </authorList>
    </citation>
    <scope>NUCLEOTIDE SEQUENCE [LARGE SCALE GENOMIC DNA]</scope>
    <source>
        <strain evidence="2 3">NCTC9117</strain>
    </source>
</reference>
<name>A0A376YDL5_ECOLX</name>
<dbReference type="EC" id="3.6.3.44" evidence="2"/>
<protein>
    <submittedName>
        <fullName evidence="2">Multidrug ABC transporter ATP-binding protein</fullName>
        <ecNumber evidence="2">3.6.3.44</ecNumber>
    </submittedName>
</protein>
<evidence type="ECO:0000256" key="1">
    <source>
        <dbReference type="SAM" id="MobiDB-lite"/>
    </source>
</evidence>
<dbReference type="GO" id="GO:0016787">
    <property type="term" value="F:hydrolase activity"/>
    <property type="evidence" value="ECO:0007669"/>
    <property type="project" value="UniProtKB-KW"/>
</dbReference>
<keyword evidence="2" id="KW-0067">ATP-binding</keyword>
<feature type="region of interest" description="Disordered" evidence="1">
    <location>
        <begin position="1"/>
        <end position="34"/>
    </location>
</feature>
<evidence type="ECO:0000313" key="2">
    <source>
        <dbReference type="EMBL" id="STJ82126.1"/>
    </source>
</evidence>
<keyword evidence="2" id="KW-0378">Hydrolase</keyword>
<dbReference type="Proteomes" id="UP000254785">
    <property type="component" value="Unassembled WGS sequence"/>
</dbReference>
<keyword evidence="2" id="KW-0547">Nucleotide-binding</keyword>
<organism evidence="2 3">
    <name type="scientific">Escherichia coli</name>
    <dbReference type="NCBI Taxonomy" id="562"/>
    <lineage>
        <taxon>Bacteria</taxon>
        <taxon>Pseudomonadati</taxon>
        <taxon>Pseudomonadota</taxon>
        <taxon>Gammaproteobacteria</taxon>
        <taxon>Enterobacterales</taxon>
        <taxon>Enterobacteriaceae</taxon>
        <taxon>Escherichia</taxon>
    </lineage>
</organism>
<sequence>MSSIKFAKSQRAAPGRGNGAARSGGAGGYLPRQRDAGADISEERVWQALETVQLAELARSMSDGIYTPLASRGIISQLGKSNCWHWRACWSRRRKS</sequence>
<accession>A0A376YDL5</accession>
<dbReference type="GO" id="GO:0005524">
    <property type="term" value="F:ATP binding"/>
    <property type="evidence" value="ECO:0007669"/>
    <property type="project" value="UniProtKB-KW"/>
</dbReference>
<gene>
    <name evidence="2" type="primary">mdlB_2</name>
    <name evidence="2" type="ORF">NCTC9117_04724</name>
</gene>
<dbReference type="EMBL" id="UGDC01000003">
    <property type="protein sequence ID" value="STJ82126.1"/>
    <property type="molecule type" value="Genomic_DNA"/>
</dbReference>